<protein>
    <submittedName>
        <fullName evidence="2">Uncharacterized protein</fullName>
    </submittedName>
</protein>
<dbReference type="OrthoDB" id="4240070at2"/>
<gene>
    <name evidence="2" type="ORF">CP967_23410</name>
</gene>
<sequence>MRRGHLGRGVRLAHDPQAPSIVICRRPRPRTHVLRTHVYGNEKSPRTGGDAAPSPTRHSHRSVVISAAR</sequence>
<organism evidence="2 3">
    <name type="scientific">Streptomyces nitrosporeus</name>
    <dbReference type="NCBI Taxonomy" id="28894"/>
    <lineage>
        <taxon>Bacteria</taxon>
        <taxon>Bacillati</taxon>
        <taxon>Actinomycetota</taxon>
        <taxon>Actinomycetes</taxon>
        <taxon>Kitasatosporales</taxon>
        <taxon>Streptomycetaceae</taxon>
        <taxon>Streptomyces</taxon>
    </lineage>
</organism>
<evidence type="ECO:0000313" key="2">
    <source>
        <dbReference type="EMBL" id="QEU76711.1"/>
    </source>
</evidence>
<evidence type="ECO:0000313" key="3">
    <source>
        <dbReference type="Proteomes" id="UP000326178"/>
    </source>
</evidence>
<feature type="region of interest" description="Disordered" evidence="1">
    <location>
        <begin position="38"/>
        <end position="69"/>
    </location>
</feature>
<dbReference type="KEGG" id="snk:CP967_23410"/>
<reference evidence="2 3" key="1">
    <citation type="submission" date="2017-09" db="EMBL/GenBank/DDBJ databases">
        <authorList>
            <person name="Lee N."/>
            <person name="Cho B.-K."/>
        </authorList>
    </citation>
    <scope>NUCLEOTIDE SEQUENCE [LARGE SCALE GENOMIC DNA]</scope>
    <source>
        <strain evidence="2 3">ATCC 12769</strain>
    </source>
</reference>
<dbReference type="Proteomes" id="UP000326178">
    <property type="component" value="Chromosome"/>
</dbReference>
<dbReference type="AlphaFoldDB" id="A0A5J6FLB1"/>
<keyword evidence="3" id="KW-1185">Reference proteome</keyword>
<evidence type="ECO:0000256" key="1">
    <source>
        <dbReference type="SAM" id="MobiDB-lite"/>
    </source>
</evidence>
<name>A0A5J6FLB1_9ACTN</name>
<accession>A0A5J6FLB1</accession>
<dbReference type="EMBL" id="CP023702">
    <property type="protein sequence ID" value="QEU76711.1"/>
    <property type="molecule type" value="Genomic_DNA"/>
</dbReference>
<proteinExistence type="predicted"/>